<sequence length="235" mass="26834">MLFCLFIFVLLLWPIESSADTYTAMVGQTILLPCSYVTPIHKPVPICWGRGICPLTQCNEQLLLTDGQNVIYQKEKRYRLKGVLAQGNVSLTIENVREADSGSYCCRIQFPGLFNDQKTSLELLVEPAKTTTYKPQLHETSRNTQPNITEITSPANELQKFEDTIHIGIYLGVCIFMVLVLTLVLATLIFKRHSYTKKKLQESSVISMSNPFPKTEERMRAEENIYTIEEDIYEI</sequence>
<accession>A0A7N4PUQ3</accession>
<evidence type="ECO:0000256" key="9">
    <source>
        <dbReference type="ARBA" id="ARBA00038203"/>
    </source>
</evidence>
<keyword evidence="6" id="KW-1015">Disulfide bond</keyword>
<keyword evidence="8" id="KW-0393">Immunoglobulin domain</keyword>
<reference evidence="13 14" key="1">
    <citation type="journal article" date="2011" name="Proc. Natl. Acad. Sci. U.S.A.">
        <title>Genetic diversity and population structure of the endangered marsupial Sarcophilus harrisii (Tasmanian devil).</title>
        <authorList>
            <person name="Miller W."/>
            <person name="Hayes V.M."/>
            <person name="Ratan A."/>
            <person name="Petersen D.C."/>
            <person name="Wittekindt N.E."/>
            <person name="Miller J."/>
            <person name="Walenz B."/>
            <person name="Knight J."/>
            <person name="Qi J."/>
            <person name="Zhao F."/>
            <person name="Wang Q."/>
            <person name="Bedoya-Reina O.C."/>
            <person name="Katiyar N."/>
            <person name="Tomsho L.P."/>
            <person name="Kasson L.M."/>
            <person name="Hardie R.A."/>
            <person name="Woodbridge P."/>
            <person name="Tindall E.A."/>
            <person name="Bertelsen M.F."/>
            <person name="Dixon D."/>
            <person name="Pyecroft S."/>
            <person name="Helgen K.M."/>
            <person name="Lesk A.M."/>
            <person name="Pringle T.H."/>
            <person name="Patterson N."/>
            <person name="Zhang Y."/>
            <person name="Kreiss A."/>
            <person name="Woods G.M."/>
            <person name="Jones M.E."/>
            <person name="Schuster S.C."/>
        </authorList>
    </citation>
    <scope>NUCLEOTIDE SEQUENCE [LARGE SCALE GENOMIC DNA]</scope>
</reference>
<keyword evidence="5 10" id="KW-0472">Membrane</keyword>
<gene>
    <name evidence="13" type="primary">LOC105750875</name>
</gene>
<dbReference type="PANTHER" id="PTHR15498:SF73">
    <property type="entry name" value="HEPATITIS A VIRUS CELLULAR RECEPTOR 2"/>
    <property type="match status" value="1"/>
</dbReference>
<feature type="transmembrane region" description="Helical" evidence="10">
    <location>
        <begin position="167"/>
        <end position="190"/>
    </location>
</feature>
<dbReference type="PANTHER" id="PTHR15498">
    <property type="entry name" value="T-CELL IMMUNOGLOBULIN AND MUCIN DOMAIN CONTAINING TIM"/>
    <property type="match status" value="1"/>
</dbReference>
<feature type="signal peptide" evidence="11">
    <location>
        <begin position="1"/>
        <end position="19"/>
    </location>
</feature>
<reference evidence="13" key="3">
    <citation type="submission" date="2025-09" db="UniProtKB">
        <authorList>
            <consortium name="Ensembl"/>
        </authorList>
    </citation>
    <scope>IDENTIFICATION</scope>
</reference>
<dbReference type="GO" id="GO:0016592">
    <property type="term" value="C:mediator complex"/>
    <property type="evidence" value="ECO:0007669"/>
    <property type="project" value="TreeGrafter"/>
</dbReference>
<evidence type="ECO:0000259" key="12">
    <source>
        <dbReference type="PROSITE" id="PS50835"/>
    </source>
</evidence>
<evidence type="ECO:0000313" key="14">
    <source>
        <dbReference type="Proteomes" id="UP000007648"/>
    </source>
</evidence>
<dbReference type="GeneID" id="105750875"/>
<dbReference type="InterPro" id="IPR007110">
    <property type="entry name" value="Ig-like_dom"/>
</dbReference>
<evidence type="ECO:0000256" key="7">
    <source>
        <dbReference type="ARBA" id="ARBA00023180"/>
    </source>
</evidence>
<dbReference type="Gene3D" id="2.60.40.10">
    <property type="entry name" value="Immunoglobulins"/>
    <property type="match status" value="1"/>
</dbReference>
<feature type="domain" description="Ig-like" evidence="12">
    <location>
        <begin position="14"/>
        <end position="122"/>
    </location>
</feature>
<dbReference type="InterPro" id="IPR003599">
    <property type="entry name" value="Ig_sub"/>
</dbReference>
<reference evidence="13" key="2">
    <citation type="submission" date="2025-08" db="UniProtKB">
        <authorList>
            <consortium name="Ensembl"/>
        </authorList>
    </citation>
    <scope>IDENTIFICATION</scope>
</reference>
<protein>
    <submittedName>
        <fullName evidence="13">Hepatitis A virus cellular receptor 2</fullName>
    </submittedName>
</protein>
<evidence type="ECO:0000256" key="5">
    <source>
        <dbReference type="ARBA" id="ARBA00023136"/>
    </source>
</evidence>
<keyword evidence="14" id="KW-1185">Reference proteome</keyword>
<keyword evidence="7" id="KW-0325">Glycoprotein</keyword>
<name>A0A7N4PUQ3_SARHA</name>
<dbReference type="FunFam" id="2.60.40.10:FF:000774">
    <property type="entry name" value="Hepatitis A virus cellular receptor 1"/>
    <property type="match status" value="1"/>
</dbReference>
<evidence type="ECO:0000256" key="6">
    <source>
        <dbReference type="ARBA" id="ARBA00023157"/>
    </source>
</evidence>
<organism evidence="13 14">
    <name type="scientific">Sarcophilus harrisii</name>
    <name type="common">Tasmanian devil</name>
    <name type="synonym">Sarcophilus laniarius</name>
    <dbReference type="NCBI Taxonomy" id="9305"/>
    <lineage>
        <taxon>Eukaryota</taxon>
        <taxon>Metazoa</taxon>
        <taxon>Chordata</taxon>
        <taxon>Craniata</taxon>
        <taxon>Vertebrata</taxon>
        <taxon>Euteleostomi</taxon>
        <taxon>Mammalia</taxon>
        <taxon>Metatheria</taxon>
        <taxon>Dasyuromorphia</taxon>
        <taxon>Dasyuridae</taxon>
        <taxon>Sarcophilus</taxon>
    </lineage>
</organism>
<dbReference type="InterPro" id="IPR036179">
    <property type="entry name" value="Ig-like_dom_sf"/>
</dbReference>
<comment type="subcellular location">
    <subcellularLocation>
        <location evidence="1">Membrane</location>
        <topology evidence="1">Single-pass type I membrane protein</topology>
    </subcellularLocation>
</comment>
<comment type="similarity">
    <text evidence="9">Belongs to the immunoglobulin superfamily. TIM family.</text>
</comment>
<keyword evidence="2 10" id="KW-0812">Transmembrane</keyword>
<evidence type="ECO:0000256" key="11">
    <source>
        <dbReference type="SAM" id="SignalP"/>
    </source>
</evidence>
<dbReference type="GO" id="GO:0016020">
    <property type="term" value="C:membrane"/>
    <property type="evidence" value="ECO:0007669"/>
    <property type="project" value="UniProtKB-SubCell"/>
</dbReference>
<dbReference type="Proteomes" id="UP000007648">
    <property type="component" value="Unassembled WGS sequence"/>
</dbReference>
<evidence type="ECO:0000256" key="1">
    <source>
        <dbReference type="ARBA" id="ARBA00004479"/>
    </source>
</evidence>
<dbReference type="SUPFAM" id="SSF48726">
    <property type="entry name" value="Immunoglobulin"/>
    <property type="match status" value="1"/>
</dbReference>
<evidence type="ECO:0000256" key="2">
    <source>
        <dbReference type="ARBA" id="ARBA00022692"/>
    </source>
</evidence>
<dbReference type="SMART" id="SM00409">
    <property type="entry name" value="IG"/>
    <property type="match status" value="1"/>
</dbReference>
<evidence type="ECO:0000256" key="10">
    <source>
        <dbReference type="SAM" id="Phobius"/>
    </source>
</evidence>
<evidence type="ECO:0000256" key="4">
    <source>
        <dbReference type="ARBA" id="ARBA00022989"/>
    </source>
</evidence>
<dbReference type="Pfam" id="PF07686">
    <property type="entry name" value="V-set"/>
    <property type="match status" value="1"/>
</dbReference>
<dbReference type="InterPro" id="IPR013783">
    <property type="entry name" value="Ig-like_fold"/>
</dbReference>
<dbReference type="RefSeq" id="XP_031809455.1">
    <property type="nucleotide sequence ID" value="XM_031953595.1"/>
</dbReference>
<dbReference type="AlphaFoldDB" id="A0A7N4PUQ3"/>
<evidence type="ECO:0000313" key="13">
    <source>
        <dbReference type="Ensembl" id="ENSSHAP00000042832.1"/>
    </source>
</evidence>
<proteinExistence type="inferred from homology"/>
<dbReference type="GeneTree" id="ENSGT00940000154444"/>
<dbReference type="InterPro" id="IPR051669">
    <property type="entry name" value="Immune_Mod/Transcr_Coactivator"/>
</dbReference>
<keyword evidence="3 11" id="KW-0732">Signal</keyword>
<feature type="chain" id="PRO_5029813429" evidence="11">
    <location>
        <begin position="20"/>
        <end position="235"/>
    </location>
</feature>
<dbReference type="Ensembl" id="ENSSHAT00000050779.1">
    <property type="protein sequence ID" value="ENSSHAP00000042832.1"/>
    <property type="gene ID" value="ENSSHAG00000022854.1"/>
</dbReference>
<evidence type="ECO:0000256" key="8">
    <source>
        <dbReference type="ARBA" id="ARBA00023319"/>
    </source>
</evidence>
<dbReference type="PROSITE" id="PS50835">
    <property type="entry name" value="IG_LIKE"/>
    <property type="match status" value="1"/>
</dbReference>
<keyword evidence="4 10" id="KW-1133">Transmembrane helix</keyword>
<dbReference type="GO" id="GO:0006357">
    <property type="term" value="P:regulation of transcription by RNA polymerase II"/>
    <property type="evidence" value="ECO:0007669"/>
    <property type="project" value="TreeGrafter"/>
</dbReference>
<dbReference type="InterPro" id="IPR013106">
    <property type="entry name" value="Ig_V-set"/>
</dbReference>
<evidence type="ECO:0000256" key="3">
    <source>
        <dbReference type="ARBA" id="ARBA00022729"/>
    </source>
</evidence>